<dbReference type="GO" id="GO:0070037">
    <property type="term" value="F:rRNA (pseudouridine) methyltransferase activity"/>
    <property type="evidence" value="ECO:0007669"/>
    <property type="project" value="InterPro"/>
</dbReference>
<accession>A0A812H4L8</accession>
<keyword evidence="2" id="KW-0690">Ribosome biogenesis</keyword>
<protein>
    <submittedName>
        <fullName evidence="5">Uncharacterized protein</fullName>
    </submittedName>
</protein>
<dbReference type="GO" id="GO:0019843">
    <property type="term" value="F:rRNA binding"/>
    <property type="evidence" value="ECO:0007669"/>
    <property type="project" value="UniProtKB-KW"/>
</dbReference>
<keyword evidence="4" id="KW-0694">RNA-binding</keyword>
<dbReference type="Proteomes" id="UP000604046">
    <property type="component" value="Unassembled WGS sequence"/>
</dbReference>
<dbReference type="GO" id="GO:0070475">
    <property type="term" value="P:rRNA base methylation"/>
    <property type="evidence" value="ECO:0007669"/>
    <property type="project" value="InterPro"/>
</dbReference>
<evidence type="ECO:0000256" key="3">
    <source>
        <dbReference type="ARBA" id="ARBA00022730"/>
    </source>
</evidence>
<gene>
    <name evidence="5" type="ORF">SNAT2548_LOCUS1189</name>
</gene>
<dbReference type="InterPro" id="IPR029028">
    <property type="entry name" value="Alpha/beta_knot_MTases"/>
</dbReference>
<name>A0A812H4L8_9DINO</name>
<proteinExistence type="inferred from homology"/>
<dbReference type="InterPro" id="IPR029026">
    <property type="entry name" value="tRNA_m1G_MTases_N"/>
</dbReference>
<dbReference type="Gene3D" id="3.40.1280.10">
    <property type="match status" value="1"/>
</dbReference>
<keyword evidence="3" id="KW-0699">rRNA-binding</keyword>
<dbReference type="SUPFAM" id="SSF75217">
    <property type="entry name" value="alpha/beta knot"/>
    <property type="match status" value="1"/>
</dbReference>
<evidence type="ECO:0000256" key="2">
    <source>
        <dbReference type="ARBA" id="ARBA00022517"/>
    </source>
</evidence>
<organism evidence="5 6">
    <name type="scientific">Symbiodinium natans</name>
    <dbReference type="NCBI Taxonomy" id="878477"/>
    <lineage>
        <taxon>Eukaryota</taxon>
        <taxon>Sar</taxon>
        <taxon>Alveolata</taxon>
        <taxon>Dinophyceae</taxon>
        <taxon>Suessiales</taxon>
        <taxon>Symbiodiniaceae</taxon>
        <taxon>Symbiodinium</taxon>
    </lineage>
</organism>
<dbReference type="Pfam" id="PF03587">
    <property type="entry name" value="EMG1"/>
    <property type="match status" value="1"/>
</dbReference>
<evidence type="ECO:0000313" key="5">
    <source>
        <dbReference type="EMBL" id="CAE6940645.1"/>
    </source>
</evidence>
<dbReference type="OrthoDB" id="269804at2759"/>
<evidence type="ECO:0000256" key="4">
    <source>
        <dbReference type="ARBA" id="ARBA00022884"/>
    </source>
</evidence>
<keyword evidence="6" id="KW-1185">Reference proteome</keyword>
<dbReference type="EMBL" id="CAJNDS010000064">
    <property type="protein sequence ID" value="CAE6940645.1"/>
    <property type="molecule type" value="Genomic_DNA"/>
</dbReference>
<evidence type="ECO:0000256" key="1">
    <source>
        <dbReference type="ARBA" id="ARBA00008115"/>
    </source>
</evidence>
<evidence type="ECO:0000313" key="6">
    <source>
        <dbReference type="Proteomes" id="UP000604046"/>
    </source>
</evidence>
<comment type="similarity">
    <text evidence="1">Belongs to the class IV-like SAM-binding methyltransferase superfamily. RNA methyltransferase NEP1 family.</text>
</comment>
<comment type="caution">
    <text evidence="5">The sequence shown here is derived from an EMBL/GenBank/DDBJ whole genome shotgun (WGS) entry which is preliminary data.</text>
</comment>
<reference evidence="5" key="1">
    <citation type="submission" date="2021-02" db="EMBL/GenBank/DDBJ databases">
        <authorList>
            <person name="Dougan E. K."/>
            <person name="Rhodes N."/>
            <person name="Thang M."/>
            <person name="Chan C."/>
        </authorList>
    </citation>
    <scope>NUCLEOTIDE SEQUENCE</scope>
</reference>
<sequence length="148" mass="15953">MSLQSFAKMVAKVLKRRRYTGSTPEAPAVLRVLDGPLCEHLPQDCPSYSLSPQGESIRLKDFVSDMAAVCPSSSGCLPPGSSQEPAGVALPRAFAFSVGASTGDATRDPMFANNARQRICICPWDLTAAACCKMLCHEFERCWDLQPG</sequence>
<dbReference type="InterPro" id="IPR005304">
    <property type="entry name" value="Rbsml_bgen_MeTrfase_EMG1/NEP1"/>
</dbReference>
<dbReference type="AlphaFoldDB" id="A0A812H4L8"/>